<dbReference type="EC" id="4.2.1.46" evidence="4 8"/>
<comment type="catalytic activity">
    <reaction evidence="1 8">
        <text>dTDP-alpha-D-glucose = dTDP-4-dehydro-6-deoxy-alpha-D-glucose + H2O</text>
        <dbReference type="Rhea" id="RHEA:17221"/>
        <dbReference type="ChEBI" id="CHEBI:15377"/>
        <dbReference type="ChEBI" id="CHEBI:57477"/>
        <dbReference type="ChEBI" id="CHEBI:57649"/>
        <dbReference type="EC" id="4.2.1.46"/>
    </reaction>
</comment>
<evidence type="ECO:0000256" key="2">
    <source>
        <dbReference type="ARBA" id="ARBA00001911"/>
    </source>
</evidence>
<keyword evidence="7 8" id="KW-0456">Lyase</keyword>
<dbReference type="SUPFAM" id="SSF51735">
    <property type="entry name" value="NAD(P)-binding Rossmann-fold domains"/>
    <property type="match status" value="1"/>
</dbReference>
<dbReference type="STRING" id="501010.NOSIN_05660"/>
<proteinExistence type="inferred from homology"/>
<keyword evidence="11" id="KW-1185">Reference proteome</keyword>
<comment type="cofactor">
    <cofactor evidence="2 8">
        <name>NAD(+)</name>
        <dbReference type="ChEBI" id="CHEBI:57540"/>
    </cofactor>
</comment>
<dbReference type="GO" id="GO:0009225">
    <property type="term" value="P:nucleotide-sugar metabolic process"/>
    <property type="evidence" value="ECO:0007669"/>
    <property type="project" value="InterPro"/>
</dbReference>
<comment type="similarity">
    <text evidence="3 8">Belongs to the NAD(P)-dependent epimerase/dehydratase family. dTDP-glucose dehydratase subfamily.</text>
</comment>
<evidence type="ECO:0000256" key="7">
    <source>
        <dbReference type="ARBA" id="ARBA00023239"/>
    </source>
</evidence>
<keyword evidence="6" id="KW-0520">NAD</keyword>
<dbReference type="GO" id="GO:0008460">
    <property type="term" value="F:dTDP-glucose 4,6-dehydratase activity"/>
    <property type="evidence" value="ECO:0007669"/>
    <property type="project" value="UniProtKB-EC"/>
</dbReference>
<evidence type="ECO:0000256" key="6">
    <source>
        <dbReference type="ARBA" id="ARBA00023027"/>
    </source>
</evidence>
<dbReference type="Pfam" id="PF16363">
    <property type="entry name" value="GDP_Man_Dehyd"/>
    <property type="match status" value="1"/>
</dbReference>
<dbReference type="AlphaFoldDB" id="A0A1V3BY37"/>
<accession>A0A1V3BY37</accession>
<dbReference type="EMBL" id="MCOK01000001">
    <property type="protein sequence ID" value="OOC53358.1"/>
    <property type="molecule type" value="Genomic_DNA"/>
</dbReference>
<dbReference type="InterPro" id="IPR036291">
    <property type="entry name" value="NAD(P)-bd_dom_sf"/>
</dbReference>
<evidence type="ECO:0000256" key="1">
    <source>
        <dbReference type="ARBA" id="ARBA00001539"/>
    </source>
</evidence>
<evidence type="ECO:0000313" key="10">
    <source>
        <dbReference type="EMBL" id="OOC53358.1"/>
    </source>
</evidence>
<name>A0A1V3BY37_9ACTN</name>
<evidence type="ECO:0000256" key="8">
    <source>
        <dbReference type="RuleBase" id="RU004473"/>
    </source>
</evidence>
<organism evidence="10 11">
    <name type="scientific">Nocardiopsis sinuspersici</name>
    <dbReference type="NCBI Taxonomy" id="501010"/>
    <lineage>
        <taxon>Bacteria</taxon>
        <taxon>Bacillati</taxon>
        <taxon>Actinomycetota</taxon>
        <taxon>Actinomycetes</taxon>
        <taxon>Streptosporangiales</taxon>
        <taxon>Nocardiopsidaceae</taxon>
        <taxon>Nocardiopsis</taxon>
    </lineage>
</organism>
<dbReference type="Gene3D" id="3.40.50.720">
    <property type="entry name" value="NAD(P)-binding Rossmann-like Domain"/>
    <property type="match status" value="1"/>
</dbReference>
<evidence type="ECO:0000313" key="11">
    <source>
        <dbReference type="Proteomes" id="UP000189004"/>
    </source>
</evidence>
<feature type="domain" description="NAD(P)-binding" evidence="9">
    <location>
        <begin position="4"/>
        <end position="307"/>
    </location>
</feature>
<dbReference type="Proteomes" id="UP000189004">
    <property type="component" value="Unassembled WGS sequence"/>
</dbReference>
<gene>
    <name evidence="10" type="ORF">NOSIN_05660</name>
</gene>
<comment type="caution">
    <text evidence="10">The sequence shown here is derived from an EMBL/GenBank/DDBJ whole genome shotgun (WGS) entry which is preliminary data.</text>
</comment>
<dbReference type="InterPro" id="IPR016040">
    <property type="entry name" value="NAD(P)-bd_dom"/>
</dbReference>
<dbReference type="RefSeq" id="WP_077689730.1">
    <property type="nucleotide sequence ID" value="NZ_MCOK01000001.1"/>
</dbReference>
<evidence type="ECO:0000256" key="3">
    <source>
        <dbReference type="ARBA" id="ARBA00008178"/>
    </source>
</evidence>
<evidence type="ECO:0000256" key="4">
    <source>
        <dbReference type="ARBA" id="ARBA00011990"/>
    </source>
</evidence>
<reference evidence="11" key="1">
    <citation type="submission" date="2016-08" db="EMBL/GenBank/DDBJ databases">
        <authorList>
            <person name="Tokovenko B."/>
            <person name="Kalinowski J."/>
        </authorList>
    </citation>
    <scope>NUCLEOTIDE SEQUENCE [LARGE SCALE GENOMIC DNA]</scope>
    <source>
        <strain evidence="11">UTMC102</strain>
    </source>
</reference>
<dbReference type="PANTHER" id="PTHR43000">
    <property type="entry name" value="DTDP-D-GLUCOSE 4,6-DEHYDRATASE-RELATED"/>
    <property type="match status" value="1"/>
</dbReference>
<dbReference type="Gene3D" id="3.90.25.10">
    <property type="entry name" value="UDP-galactose 4-epimerase, domain 1"/>
    <property type="match status" value="1"/>
</dbReference>
<dbReference type="InterPro" id="IPR005888">
    <property type="entry name" value="dTDP_Gluc_deHydtase"/>
</dbReference>
<evidence type="ECO:0000256" key="5">
    <source>
        <dbReference type="ARBA" id="ARBA00016977"/>
    </source>
</evidence>
<protein>
    <recommendedName>
        <fullName evidence="5 8">dTDP-glucose 4,6-dehydratase</fullName>
        <ecNumber evidence="4 8">4.2.1.46</ecNumber>
    </recommendedName>
</protein>
<evidence type="ECO:0000259" key="9">
    <source>
        <dbReference type="Pfam" id="PF16363"/>
    </source>
</evidence>
<sequence>MRILVTGAAGFIGSNYVRRLLGSPAPEPYGATRRVTVLDKLTYAGNRANLEAVEGTPGFTFVEGDTTDAALVRALVSTHDAVVHFAAESHVDRSILSAQDFVLSNVVGTQTLLDACREYGAGPFVQVSTDEVYGSVESGACTEDSPLRPSSPYAASKAAADLLALSYHRTHRMDVRILRSCNAYGPYQFPEKLVALSVTRLLEGGEVPLYGDGMHVREWIHVDDLCDAVQRVLLHGRSGEVYNVGGTELTNKETVGALLTACGRGWDRVRHVEDRKGHDRRYSLDWAKIRFELGFRPTVDLADGMADTVAWYRTNRRWWGHSVGTAAC</sequence>
<dbReference type="OrthoDB" id="3513148at2"/>
<dbReference type="NCBIfam" id="TIGR01181">
    <property type="entry name" value="dTDP_gluc_dehyt"/>
    <property type="match status" value="1"/>
</dbReference>
<dbReference type="CDD" id="cd05246">
    <property type="entry name" value="dTDP_GD_SDR_e"/>
    <property type="match status" value="1"/>
</dbReference>